<dbReference type="GO" id="GO:0003824">
    <property type="term" value="F:catalytic activity"/>
    <property type="evidence" value="ECO:0007669"/>
    <property type="project" value="InterPro"/>
</dbReference>
<evidence type="ECO:0000259" key="1">
    <source>
        <dbReference type="PROSITE" id="PS50878"/>
    </source>
</evidence>
<reference evidence="2" key="1">
    <citation type="submission" date="2025-08" db="UniProtKB">
        <authorList>
            <consortium name="Ensembl"/>
        </authorList>
    </citation>
    <scope>IDENTIFICATION</scope>
</reference>
<dbReference type="InterPro" id="IPR036691">
    <property type="entry name" value="Endo/exonu/phosph_ase_sf"/>
</dbReference>
<dbReference type="Ensembl" id="ENSCCRT00000158398.1">
    <property type="protein sequence ID" value="ENSCCRP00000131518.1"/>
    <property type="gene ID" value="ENSCCRG00000061351.1"/>
</dbReference>
<proteinExistence type="predicted"/>
<dbReference type="CDD" id="cd09076">
    <property type="entry name" value="L1-EN"/>
    <property type="match status" value="1"/>
</dbReference>
<dbReference type="InterPro" id="IPR043502">
    <property type="entry name" value="DNA/RNA_pol_sf"/>
</dbReference>
<dbReference type="InterPro" id="IPR005135">
    <property type="entry name" value="Endo/exonuclease/phosphatase"/>
</dbReference>
<dbReference type="OMA" id="TSIQQWW"/>
<evidence type="ECO:0000313" key="2">
    <source>
        <dbReference type="Ensembl" id="ENSCCRP00000131518.1"/>
    </source>
</evidence>
<dbReference type="PANTHER" id="PTHR19446">
    <property type="entry name" value="REVERSE TRANSCRIPTASES"/>
    <property type="match status" value="1"/>
</dbReference>
<name>A0A9J7ZJP4_CYPCA</name>
<dbReference type="Proteomes" id="UP001108240">
    <property type="component" value="Unplaced"/>
</dbReference>
<keyword evidence="3" id="KW-1185">Reference proteome</keyword>
<reference evidence="2" key="2">
    <citation type="submission" date="2025-09" db="UniProtKB">
        <authorList>
            <consortium name="Ensembl"/>
        </authorList>
    </citation>
    <scope>IDENTIFICATION</scope>
</reference>
<dbReference type="SUPFAM" id="SSF56219">
    <property type="entry name" value="DNase I-like"/>
    <property type="match status" value="1"/>
</dbReference>
<dbReference type="PROSITE" id="PS50878">
    <property type="entry name" value="RT_POL"/>
    <property type="match status" value="1"/>
</dbReference>
<organism evidence="2 3">
    <name type="scientific">Cyprinus carpio carpio</name>
    <dbReference type="NCBI Taxonomy" id="630221"/>
    <lineage>
        <taxon>Eukaryota</taxon>
        <taxon>Metazoa</taxon>
        <taxon>Chordata</taxon>
        <taxon>Craniata</taxon>
        <taxon>Vertebrata</taxon>
        <taxon>Euteleostomi</taxon>
        <taxon>Actinopterygii</taxon>
        <taxon>Neopterygii</taxon>
        <taxon>Teleostei</taxon>
        <taxon>Ostariophysi</taxon>
        <taxon>Cypriniformes</taxon>
        <taxon>Cyprinidae</taxon>
        <taxon>Cyprininae</taxon>
        <taxon>Cyprinus</taxon>
    </lineage>
</organism>
<dbReference type="InterPro" id="IPR000477">
    <property type="entry name" value="RT_dom"/>
</dbReference>
<dbReference type="CDD" id="cd01650">
    <property type="entry name" value="RT_nLTR_like"/>
    <property type="match status" value="1"/>
</dbReference>
<feature type="domain" description="Reverse transcriptase" evidence="1">
    <location>
        <begin position="530"/>
        <end position="800"/>
    </location>
</feature>
<dbReference type="Pfam" id="PF00078">
    <property type="entry name" value="RVT_1"/>
    <property type="match status" value="1"/>
</dbReference>
<dbReference type="Gene3D" id="3.60.10.10">
    <property type="entry name" value="Endonuclease/exonuclease/phosphatase"/>
    <property type="match status" value="1"/>
</dbReference>
<sequence length="1036" mass="118452">MLTSPWVTMMVNLGGTMTNALYLYGLVLLFFSLLMSEVHLATLNVNGSRDARKRVMVYEIIKQRNISVAFLQETHSDQKNAADWGREFDGVSVLSHNSSVSGGVAILFNRNFVPISYDVDEIVKGRLLKVRACFENHVFVFMCVYAPAAPLERMLFLDTLCLSLQNCCSEEFLFLGGDFNCTELNLDRNHMEPHLASRKRLIHTIKKYDLCDVWRSLNKDERQYTWAHSRDNVMSLARLDRFYCFKYHFSIFNRCYITPVGFTDHSMVHCIFIVSTVKPKSAYWHFNNNLLQDEFFKESFKFFWEAHRKTKPGFSSVQQWWDVGKVQIKQFTQQYTLNVTKELTRSLDFLEKQIIELESLAHSTGDPCFLEVYSKKKAQMSDLLGYKTQGALVRSRLQNIDQMDAPSKYFFNLEKKNGQKRLIHALCSENGVLLSDPAEIRQRAVLFYQDLYRSELKSGICKENSFLENLPKVSEEANGDLSKSLTLGELYKALQSMESGRAPGIDGLPVDFYKTFWVEMGVDLLEVLNDCLSKGRLPLSCRRAVITLLPKKGDLTDIRNWRPVSLLCNEYKLLSKALANRLAGVLDQVIHPDQTYCVPGRSIFDNISFIRDIFYVSKLLNINCGLVFLDQEKAFDRVEHSYLWSTLSAFGFCESFVDMIRVLYCDVESVLKINGGLCAPFRVLRGIRQGCSLSGMLYSLAIEPLLQQIRSKLCGLSLPVCDNKFYLSAYADDIVVLLNNQSDVHVLFNLFEDFKQLSSAKVNWKKSEAILIGQWAEGIPHLPAGLFWGRGGVKYLGVFLGDESALQKNWEGFLGKFQSRLDKWQWLLPNMSYRGRALIANNLIASSLWHRLACVDPSPQFLTEAQALLVNFFWDKLHWTSKSILFLPKEEGGQGLIHLQSRCAAFRLQFVKSFLDGPVHIGWRAVCCTILRTVGSFGLDKPLFLMKTTKLDLSGLPAFYQSIFKVWGLFRVQKTENFSSLHWLLQEPLISGARLDVTAHCNLSGFSFLLQKSRVFTLGHLLALTEIHIENSCFIL</sequence>
<dbReference type="GeneTree" id="ENSGT00940000163737"/>
<protein>
    <recommendedName>
        <fullName evidence="1">Reverse transcriptase domain-containing protein</fullName>
    </recommendedName>
</protein>
<dbReference type="SUPFAM" id="SSF56672">
    <property type="entry name" value="DNA/RNA polymerases"/>
    <property type="match status" value="1"/>
</dbReference>
<accession>A0A9J7ZJP4</accession>
<dbReference type="AlphaFoldDB" id="A0A9J7ZJP4"/>
<dbReference type="Pfam" id="PF03372">
    <property type="entry name" value="Exo_endo_phos"/>
    <property type="match status" value="1"/>
</dbReference>
<evidence type="ECO:0000313" key="3">
    <source>
        <dbReference type="Proteomes" id="UP001108240"/>
    </source>
</evidence>